<dbReference type="InterPro" id="IPR008920">
    <property type="entry name" value="TF_FadR/GntR_C"/>
</dbReference>
<accession>A0A420KDN9</accession>
<evidence type="ECO:0000313" key="5">
    <source>
        <dbReference type="EMBL" id="RKJ97303.1"/>
    </source>
</evidence>
<gene>
    <name evidence="5" type="ORF">CE154_015120</name>
</gene>
<dbReference type="RefSeq" id="WP_094438797.1">
    <property type="nucleotide sequence ID" value="NZ_NKDB02000002.1"/>
</dbReference>
<evidence type="ECO:0000259" key="4">
    <source>
        <dbReference type="PROSITE" id="PS50949"/>
    </source>
</evidence>
<comment type="caution">
    <text evidence="5">The sequence shown here is derived from an EMBL/GenBank/DDBJ whole genome shotgun (WGS) entry which is preliminary data.</text>
</comment>
<dbReference type="GO" id="GO:0003700">
    <property type="term" value="F:DNA-binding transcription factor activity"/>
    <property type="evidence" value="ECO:0007669"/>
    <property type="project" value="InterPro"/>
</dbReference>
<dbReference type="PANTHER" id="PTHR43537:SF20">
    <property type="entry name" value="HTH-TYPE TRANSCRIPTIONAL REPRESSOR GLAR"/>
    <property type="match status" value="1"/>
</dbReference>
<evidence type="ECO:0000313" key="6">
    <source>
        <dbReference type="Proteomes" id="UP000216225"/>
    </source>
</evidence>
<dbReference type="SMART" id="SM00345">
    <property type="entry name" value="HTH_GNTR"/>
    <property type="match status" value="1"/>
</dbReference>
<name>A0A420KDN9_9BURK</name>
<dbReference type="CDD" id="cd07377">
    <property type="entry name" value="WHTH_GntR"/>
    <property type="match status" value="1"/>
</dbReference>
<dbReference type="Pfam" id="PF07729">
    <property type="entry name" value="FCD"/>
    <property type="match status" value="1"/>
</dbReference>
<evidence type="ECO:0000256" key="2">
    <source>
        <dbReference type="ARBA" id="ARBA00023125"/>
    </source>
</evidence>
<keyword evidence="1" id="KW-0805">Transcription regulation</keyword>
<dbReference type="PANTHER" id="PTHR43537">
    <property type="entry name" value="TRANSCRIPTIONAL REGULATOR, GNTR FAMILY"/>
    <property type="match status" value="1"/>
</dbReference>
<evidence type="ECO:0000256" key="1">
    <source>
        <dbReference type="ARBA" id="ARBA00023015"/>
    </source>
</evidence>
<keyword evidence="3" id="KW-0804">Transcription</keyword>
<dbReference type="AlphaFoldDB" id="A0A420KDN9"/>
<protein>
    <submittedName>
        <fullName evidence="5">FCD domain-containing protein</fullName>
    </submittedName>
</protein>
<feature type="domain" description="HTH gntR-type" evidence="4">
    <location>
        <begin position="14"/>
        <end position="81"/>
    </location>
</feature>
<dbReference type="GO" id="GO:0003677">
    <property type="term" value="F:DNA binding"/>
    <property type="evidence" value="ECO:0007669"/>
    <property type="project" value="UniProtKB-KW"/>
</dbReference>
<dbReference type="PROSITE" id="PS50949">
    <property type="entry name" value="HTH_GNTR"/>
    <property type="match status" value="1"/>
</dbReference>
<proteinExistence type="predicted"/>
<dbReference type="InterPro" id="IPR036388">
    <property type="entry name" value="WH-like_DNA-bd_sf"/>
</dbReference>
<dbReference type="Pfam" id="PF00392">
    <property type="entry name" value="GntR"/>
    <property type="match status" value="1"/>
</dbReference>
<dbReference type="Gene3D" id="1.10.10.10">
    <property type="entry name" value="Winged helix-like DNA-binding domain superfamily/Winged helix DNA-binding domain"/>
    <property type="match status" value="1"/>
</dbReference>
<evidence type="ECO:0000256" key="3">
    <source>
        <dbReference type="ARBA" id="ARBA00023163"/>
    </source>
</evidence>
<dbReference type="InterPro" id="IPR000524">
    <property type="entry name" value="Tscrpt_reg_HTH_GntR"/>
</dbReference>
<dbReference type="Gene3D" id="1.20.120.530">
    <property type="entry name" value="GntR ligand-binding domain-like"/>
    <property type="match status" value="1"/>
</dbReference>
<dbReference type="SUPFAM" id="SSF48008">
    <property type="entry name" value="GntR ligand-binding domain-like"/>
    <property type="match status" value="1"/>
</dbReference>
<organism evidence="5 6">
    <name type="scientific">Alicycliphilus denitrificans</name>
    <dbReference type="NCBI Taxonomy" id="179636"/>
    <lineage>
        <taxon>Bacteria</taxon>
        <taxon>Pseudomonadati</taxon>
        <taxon>Pseudomonadota</taxon>
        <taxon>Betaproteobacteria</taxon>
        <taxon>Burkholderiales</taxon>
        <taxon>Comamonadaceae</taxon>
        <taxon>Alicycliphilus</taxon>
    </lineage>
</organism>
<reference evidence="5 6" key="1">
    <citation type="submission" date="2018-09" db="EMBL/GenBank/DDBJ databases">
        <title>Genome comparison of Alicycliphilus sp. BQ1, a polyurethanolytic bacterium, with its closest phylogenetic relatives Alicycliphilus denitrificans BC and K601, unable to attack polyurethane.</title>
        <authorList>
            <person name="Loza-Tavera H."/>
            <person name="Lozano L."/>
            <person name="Cevallos M."/>
            <person name="Maya-Lucas O."/>
            <person name="Garcia-Mena J."/>
            <person name="Hernandez J."/>
        </authorList>
    </citation>
    <scope>NUCLEOTIDE SEQUENCE [LARGE SCALE GENOMIC DNA]</scope>
    <source>
        <strain evidence="5 6">BQ1</strain>
    </source>
</reference>
<dbReference type="InterPro" id="IPR036390">
    <property type="entry name" value="WH_DNA-bd_sf"/>
</dbReference>
<dbReference type="InterPro" id="IPR011711">
    <property type="entry name" value="GntR_C"/>
</dbReference>
<sequence length="232" mass="25118">MSSAPVTIDTDPPRTMASALADSLRDDIIKGVHAPGAKLAIKELCQRYDAGAIPMREALSRLATSGLVVAQDQRGFRVADVSRAELEDITDARIHIECEALRRSIARGSLDWEERLAGAQHRLLRLSMLAGDGSINAAWESAHDAFHIALISGCGSHWLVDLARMLRDQTARYRYLSIVPGGEPPESRRDVAAEHRALAEAALARDADQACALLTEHLQATTQIVLGSALRA</sequence>
<dbReference type="EMBL" id="NKDB02000002">
    <property type="protein sequence ID" value="RKJ97303.1"/>
    <property type="molecule type" value="Genomic_DNA"/>
</dbReference>
<dbReference type="SUPFAM" id="SSF46785">
    <property type="entry name" value="Winged helix' DNA-binding domain"/>
    <property type="match status" value="1"/>
</dbReference>
<keyword evidence="2" id="KW-0238">DNA-binding</keyword>
<dbReference type="SMART" id="SM00895">
    <property type="entry name" value="FCD"/>
    <property type="match status" value="1"/>
</dbReference>
<dbReference type="Proteomes" id="UP000216225">
    <property type="component" value="Unassembled WGS sequence"/>
</dbReference>